<evidence type="ECO:0000313" key="2">
    <source>
        <dbReference type="Proteomes" id="UP000812287"/>
    </source>
</evidence>
<accession>A0A9P7VJL4</accession>
<organism evidence="1 2">
    <name type="scientific">Guyanagaster necrorhizus</name>
    <dbReference type="NCBI Taxonomy" id="856835"/>
    <lineage>
        <taxon>Eukaryota</taxon>
        <taxon>Fungi</taxon>
        <taxon>Dikarya</taxon>
        <taxon>Basidiomycota</taxon>
        <taxon>Agaricomycotina</taxon>
        <taxon>Agaricomycetes</taxon>
        <taxon>Agaricomycetidae</taxon>
        <taxon>Agaricales</taxon>
        <taxon>Marasmiineae</taxon>
        <taxon>Physalacriaceae</taxon>
        <taxon>Guyanagaster</taxon>
    </lineage>
</organism>
<dbReference type="GO" id="GO:0016705">
    <property type="term" value="F:oxidoreductase activity, acting on paired donors, with incorporation or reduction of molecular oxygen"/>
    <property type="evidence" value="ECO:0007669"/>
    <property type="project" value="InterPro"/>
</dbReference>
<dbReference type="SUPFAM" id="SSF48264">
    <property type="entry name" value="Cytochrome P450"/>
    <property type="match status" value="1"/>
</dbReference>
<dbReference type="RefSeq" id="XP_043035833.1">
    <property type="nucleotide sequence ID" value="XM_043179490.1"/>
</dbReference>
<evidence type="ECO:0000313" key="1">
    <source>
        <dbReference type="EMBL" id="KAG7442333.1"/>
    </source>
</evidence>
<dbReference type="GO" id="GO:0004497">
    <property type="term" value="F:monooxygenase activity"/>
    <property type="evidence" value="ECO:0007669"/>
    <property type="project" value="InterPro"/>
</dbReference>
<keyword evidence="2" id="KW-1185">Reference proteome</keyword>
<proteinExistence type="predicted"/>
<dbReference type="GO" id="GO:0020037">
    <property type="term" value="F:heme binding"/>
    <property type="evidence" value="ECO:0007669"/>
    <property type="project" value="InterPro"/>
</dbReference>
<dbReference type="Gene3D" id="1.10.630.10">
    <property type="entry name" value="Cytochrome P450"/>
    <property type="match status" value="1"/>
</dbReference>
<name>A0A9P7VJL4_9AGAR</name>
<sequence>MVDEDLAAVESSMENSALKGWPCRRQGEGAIFTLYLSVPCAFKDTTAGAISTLFYILARRPDIQRRAREKVLNVLGDDLNLDLIVEQLSGVSLSYLTACEPTCPAREVLYSRTYSPDCEYLRYPLRRQTMGISRLFQYREVSTARMVEVWMAFLPILEVENLAFPAALRNLLSTRSWSAQCPARNFAMYEQRALAAVFLREHEWALPEHSMDHRDSLKNTFSPFALMLLHDLELTFTRRMSLGVPKDGE</sequence>
<reference evidence="1" key="1">
    <citation type="submission" date="2020-11" db="EMBL/GenBank/DDBJ databases">
        <title>Adaptations for nitrogen fixation in a non-lichenized fungal sporocarp promotes dispersal by wood-feeding termites.</title>
        <authorList>
            <consortium name="DOE Joint Genome Institute"/>
            <person name="Koch R.A."/>
            <person name="Yoon G."/>
            <person name="Arayal U."/>
            <person name="Lail K."/>
            <person name="Amirebrahimi M."/>
            <person name="Labutti K."/>
            <person name="Lipzen A."/>
            <person name="Riley R."/>
            <person name="Barry K."/>
            <person name="Henrissat B."/>
            <person name="Grigoriev I.V."/>
            <person name="Herr J.R."/>
            <person name="Aime M.C."/>
        </authorList>
    </citation>
    <scope>NUCLEOTIDE SEQUENCE</scope>
    <source>
        <strain evidence="1">MCA 3950</strain>
    </source>
</reference>
<dbReference type="InterPro" id="IPR036396">
    <property type="entry name" value="Cyt_P450_sf"/>
</dbReference>
<dbReference type="EMBL" id="MU250552">
    <property type="protein sequence ID" value="KAG7442333.1"/>
    <property type="molecule type" value="Genomic_DNA"/>
</dbReference>
<dbReference type="GeneID" id="66101784"/>
<gene>
    <name evidence="1" type="ORF">BT62DRAFT_1079437</name>
</gene>
<comment type="caution">
    <text evidence="1">The sequence shown here is derived from an EMBL/GenBank/DDBJ whole genome shotgun (WGS) entry which is preliminary data.</text>
</comment>
<dbReference type="GO" id="GO:0005506">
    <property type="term" value="F:iron ion binding"/>
    <property type="evidence" value="ECO:0007669"/>
    <property type="project" value="InterPro"/>
</dbReference>
<dbReference type="AlphaFoldDB" id="A0A9P7VJL4"/>
<dbReference type="Proteomes" id="UP000812287">
    <property type="component" value="Unassembled WGS sequence"/>
</dbReference>
<dbReference type="OrthoDB" id="1470350at2759"/>
<protein>
    <submittedName>
        <fullName evidence="1">Uncharacterized protein</fullName>
    </submittedName>
</protein>